<accession>A0A7J7I9J0</accession>
<dbReference type="GO" id="GO:0043565">
    <property type="term" value="F:sequence-specific DNA binding"/>
    <property type="evidence" value="ECO:0007669"/>
    <property type="project" value="InterPro"/>
</dbReference>
<evidence type="ECO:0000256" key="2">
    <source>
        <dbReference type="ARBA" id="ARBA00023125"/>
    </source>
</evidence>
<reference evidence="9" key="1">
    <citation type="journal article" date="2020" name="Nat. Commun.">
        <title>Genome assembly of wild tea tree DASZ reveals pedigree and selection history of tea varieties.</title>
        <authorList>
            <person name="Zhang W."/>
            <person name="Zhang Y."/>
            <person name="Qiu H."/>
            <person name="Guo Y."/>
            <person name="Wan H."/>
            <person name="Zhang X."/>
            <person name="Scossa F."/>
            <person name="Alseekh S."/>
            <person name="Zhang Q."/>
            <person name="Wang P."/>
            <person name="Xu L."/>
            <person name="Schmidt M.H."/>
            <person name="Jia X."/>
            <person name="Li D."/>
            <person name="Zhu A."/>
            <person name="Guo F."/>
            <person name="Chen W."/>
            <person name="Ni D."/>
            <person name="Usadel B."/>
            <person name="Fernie A.R."/>
            <person name="Wen W."/>
        </authorList>
    </citation>
    <scope>NUCLEOTIDE SEQUENCE [LARGE SCALE GENOMIC DNA]</scope>
    <source>
        <strain evidence="9">cv. G240</strain>
    </source>
</reference>
<comment type="caution">
    <text evidence="8">The sequence shown here is derived from an EMBL/GenBank/DDBJ whole genome shotgun (WGS) entry which is preliminary data.</text>
</comment>
<dbReference type="PROSITE" id="PS50114">
    <property type="entry name" value="GATA_ZN_FINGER_2"/>
    <property type="match status" value="1"/>
</dbReference>
<evidence type="ECO:0000256" key="3">
    <source>
        <dbReference type="ARBA" id="ARBA00023163"/>
    </source>
</evidence>
<keyword evidence="9" id="KW-1185">Reference proteome</keyword>
<evidence type="ECO:0008006" key="10">
    <source>
        <dbReference type="Google" id="ProtNLM"/>
    </source>
</evidence>
<dbReference type="Gene3D" id="1.20.1270.220">
    <property type="match status" value="1"/>
</dbReference>
<dbReference type="SMART" id="SM00401">
    <property type="entry name" value="ZnF_GATA"/>
    <property type="match status" value="1"/>
</dbReference>
<dbReference type="Gene3D" id="3.30.50.10">
    <property type="entry name" value="Erythroid Transcription Factor GATA-1, subunit A"/>
    <property type="match status" value="1"/>
</dbReference>
<dbReference type="PANTHER" id="PTHR45926">
    <property type="entry name" value="OSJNBA0053K19.4 PROTEIN"/>
    <property type="match status" value="1"/>
</dbReference>
<dbReference type="CDD" id="cd00202">
    <property type="entry name" value="ZnF_GATA"/>
    <property type="match status" value="1"/>
</dbReference>
<evidence type="ECO:0000313" key="9">
    <source>
        <dbReference type="Proteomes" id="UP000593564"/>
    </source>
</evidence>
<keyword evidence="4" id="KW-0863">Zinc-finger</keyword>
<sequence>MRHDESSTLTMEINNGEDGRRMKPPPAMEIKTNEDAQVAFCVMSEVSRDLGASAEPNKIGPDYFAFYAREVAELLSQDEDFLAFSSETSEVAGMMNGDVGEKDATGSNHSGKDNTFLGSLFCNGIGARLSDFKKERLKALLRQSVVTLSQEVDEMLDPVIAIRHIQSQLRYKKSLSNYSATACDEGDVEQHPRKKIKLSSSISIPLHASPIGAKDSGNKGKDADLPENGRSNGVKKNCAHCHTTKTSKWRTGPEGPLSICNGCGIKFEEEKEPPSINDHNKESCLVSNIGADDEYREVDDDMQFLLENDAPKVEAVVKKHSDEVFTMLGHMEQQLEELLDTVLSNCRLMTLSEKQQLRKLIQKLPPRNLDRVVEIIQCNKPFGKYSADEIHVDLEKQDNVTLWRLYYYVKAVDNARELSG</sequence>
<evidence type="ECO:0000256" key="5">
    <source>
        <dbReference type="SAM" id="MobiDB-lite"/>
    </source>
</evidence>
<evidence type="ECO:0000256" key="1">
    <source>
        <dbReference type="ARBA" id="ARBA00023015"/>
    </source>
</evidence>
<dbReference type="Pfam" id="PF00320">
    <property type="entry name" value="GATA"/>
    <property type="match status" value="1"/>
</dbReference>
<dbReference type="GO" id="GO:0008270">
    <property type="term" value="F:zinc ion binding"/>
    <property type="evidence" value="ECO:0007669"/>
    <property type="project" value="UniProtKB-KW"/>
</dbReference>
<evidence type="ECO:0000313" key="8">
    <source>
        <dbReference type="EMBL" id="KAF5961609.1"/>
    </source>
</evidence>
<keyword evidence="3" id="KW-0804">Transcription</keyword>
<organism evidence="8 9">
    <name type="scientific">Camellia sinensis</name>
    <name type="common">Tea plant</name>
    <name type="synonym">Thea sinensis</name>
    <dbReference type="NCBI Taxonomy" id="4442"/>
    <lineage>
        <taxon>Eukaryota</taxon>
        <taxon>Viridiplantae</taxon>
        <taxon>Streptophyta</taxon>
        <taxon>Embryophyta</taxon>
        <taxon>Tracheophyta</taxon>
        <taxon>Spermatophyta</taxon>
        <taxon>Magnoliopsida</taxon>
        <taxon>eudicotyledons</taxon>
        <taxon>Gunneridae</taxon>
        <taxon>Pentapetalae</taxon>
        <taxon>asterids</taxon>
        <taxon>Ericales</taxon>
        <taxon>Theaceae</taxon>
        <taxon>Camellia</taxon>
    </lineage>
</organism>
<dbReference type="Proteomes" id="UP000593564">
    <property type="component" value="Unassembled WGS sequence"/>
</dbReference>
<dbReference type="EMBL" id="JACBKZ010000001">
    <property type="protein sequence ID" value="KAF5961609.1"/>
    <property type="molecule type" value="Genomic_DNA"/>
</dbReference>
<keyword evidence="4" id="KW-0862">Zinc</keyword>
<dbReference type="PROSITE" id="PS51525">
    <property type="entry name" value="NET"/>
    <property type="match status" value="1"/>
</dbReference>
<protein>
    <recommendedName>
        <fullName evidence="10">GATA-type domain-containing protein</fullName>
    </recommendedName>
</protein>
<dbReference type="Pfam" id="PF17035">
    <property type="entry name" value="BET"/>
    <property type="match status" value="1"/>
</dbReference>
<dbReference type="AlphaFoldDB" id="A0A7J7I9J0"/>
<dbReference type="InterPro" id="IPR038336">
    <property type="entry name" value="NET_sf"/>
</dbReference>
<feature type="region of interest" description="Disordered" evidence="5">
    <location>
        <begin position="207"/>
        <end position="234"/>
    </location>
</feature>
<evidence type="ECO:0000256" key="4">
    <source>
        <dbReference type="PROSITE-ProRule" id="PRU00094"/>
    </source>
</evidence>
<keyword evidence="2" id="KW-0238">DNA-binding</keyword>
<dbReference type="InterPro" id="IPR027353">
    <property type="entry name" value="NET_dom"/>
</dbReference>
<evidence type="ECO:0000259" key="6">
    <source>
        <dbReference type="PROSITE" id="PS50114"/>
    </source>
</evidence>
<name>A0A7J7I9J0_CAMSI</name>
<evidence type="ECO:0000259" key="7">
    <source>
        <dbReference type="PROSITE" id="PS51525"/>
    </source>
</evidence>
<reference evidence="8 9" key="2">
    <citation type="submission" date="2020-07" db="EMBL/GenBank/DDBJ databases">
        <title>Genome assembly of wild tea tree DASZ reveals pedigree and selection history of tea varieties.</title>
        <authorList>
            <person name="Zhang W."/>
        </authorList>
    </citation>
    <scope>NUCLEOTIDE SEQUENCE [LARGE SCALE GENOMIC DNA]</scope>
    <source>
        <strain evidence="9">cv. G240</strain>
        <tissue evidence="8">Leaf</tissue>
    </source>
</reference>
<dbReference type="InterPro" id="IPR000679">
    <property type="entry name" value="Znf_GATA"/>
</dbReference>
<proteinExistence type="predicted"/>
<feature type="region of interest" description="Disordered" evidence="5">
    <location>
        <begin position="1"/>
        <end position="23"/>
    </location>
</feature>
<dbReference type="SUPFAM" id="SSF57716">
    <property type="entry name" value="Glucocorticoid receptor-like (DNA-binding domain)"/>
    <property type="match status" value="1"/>
</dbReference>
<feature type="domain" description="GATA-type" evidence="6">
    <location>
        <begin position="238"/>
        <end position="268"/>
    </location>
</feature>
<dbReference type="InterPro" id="IPR013088">
    <property type="entry name" value="Znf_NHR/GATA"/>
</dbReference>
<dbReference type="GO" id="GO:0006355">
    <property type="term" value="P:regulation of DNA-templated transcription"/>
    <property type="evidence" value="ECO:0007669"/>
    <property type="project" value="InterPro"/>
</dbReference>
<feature type="domain" description="NET" evidence="7">
    <location>
        <begin position="339"/>
        <end position="420"/>
    </location>
</feature>
<keyword evidence="4" id="KW-0479">Metal-binding</keyword>
<keyword evidence="1" id="KW-0805">Transcription regulation</keyword>
<gene>
    <name evidence="8" type="ORF">HYC85_002818</name>
</gene>